<feature type="domain" description="K-box" evidence="1">
    <location>
        <begin position="10"/>
        <end position="78"/>
    </location>
</feature>
<evidence type="ECO:0000313" key="2">
    <source>
        <dbReference type="EMBL" id="RXI00401.1"/>
    </source>
</evidence>
<reference evidence="2 3" key="1">
    <citation type="submission" date="2018-10" db="EMBL/GenBank/DDBJ databases">
        <title>A high-quality apple genome assembly.</title>
        <authorList>
            <person name="Hu J."/>
        </authorList>
    </citation>
    <scope>NUCLEOTIDE SEQUENCE [LARGE SCALE GENOMIC DNA]</scope>
    <source>
        <strain evidence="3">cv. HFTH1</strain>
        <tissue evidence="2">Young leaf</tissue>
    </source>
</reference>
<dbReference type="EMBL" id="RDQH01000331">
    <property type="protein sequence ID" value="RXI00401.1"/>
    <property type="molecule type" value="Genomic_DNA"/>
</dbReference>
<dbReference type="AlphaFoldDB" id="A0A498JYJ1"/>
<proteinExistence type="predicted"/>
<sequence>MAVLAKGCSKLEATIAVLGRMPQLMGEELSGLSAKDLLNLESQLDMSLKGDRTKKVSKALALILVSIFDDEIKELNKKLSQPQIQTQPGPPPQNNEVPAKAIKLGYLLMTVNIL</sequence>
<gene>
    <name evidence="2" type="ORF">DVH24_037949</name>
</gene>
<keyword evidence="3" id="KW-1185">Reference proteome</keyword>
<dbReference type="GO" id="GO:0003700">
    <property type="term" value="F:DNA-binding transcription factor activity"/>
    <property type="evidence" value="ECO:0007669"/>
    <property type="project" value="InterPro"/>
</dbReference>
<comment type="caution">
    <text evidence="2">The sequence shown here is derived from an EMBL/GenBank/DDBJ whole genome shotgun (WGS) entry which is preliminary data.</text>
</comment>
<protein>
    <recommendedName>
        <fullName evidence="1">K-box domain-containing protein</fullName>
    </recommendedName>
</protein>
<dbReference type="GO" id="GO:0005634">
    <property type="term" value="C:nucleus"/>
    <property type="evidence" value="ECO:0007669"/>
    <property type="project" value="InterPro"/>
</dbReference>
<organism evidence="2 3">
    <name type="scientific">Malus domestica</name>
    <name type="common">Apple</name>
    <name type="synonym">Pyrus malus</name>
    <dbReference type="NCBI Taxonomy" id="3750"/>
    <lineage>
        <taxon>Eukaryota</taxon>
        <taxon>Viridiplantae</taxon>
        <taxon>Streptophyta</taxon>
        <taxon>Embryophyta</taxon>
        <taxon>Tracheophyta</taxon>
        <taxon>Spermatophyta</taxon>
        <taxon>Magnoliopsida</taxon>
        <taxon>eudicotyledons</taxon>
        <taxon>Gunneridae</taxon>
        <taxon>Pentapetalae</taxon>
        <taxon>rosids</taxon>
        <taxon>fabids</taxon>
        <taxon>Rosales</taxon>
        <taxon>Rosaceae</taxon>
        <taxon>Amygdaloideae</taxon>
        <taxon>Maleae</taxon>
        <taxon>Malus</taxon>
    </lineage>
</organism>
<dbReference type="Proteomes" id="UP000290289">
    <property type="component" value="Chromosome 5"/>
</dbReference>
<evidence type="ECO:0000259" key="1">
    <source>
        <dbReference type="Pfam" id="PF01486"/>
    </source>
</evidence>
<evidence type="ECO:0000313" key="3">
    <source>
        <dbReference type="Proteomes" id="UP000290289"/>
    </source>
</evidence>
<accession>A0A498JYJ1</accession>
<dbReference type="InterPro" id="IPR002487">
    <property type="entry name" value="TF_Kbox"/>
</dbReference>
<dbReference type="Pfam" id="PF01486">
    <property type="entry name" value="K-box"/>
    <property type="match status" value="1"/>
</dbReference>
<name>A0A498JYJ1_MALDO</name>